<dbReference type="AlphaFoldDB" id="A0A0C3NJU5"/>
<evidence type="ECO:0000256" key="1">
    <source>
        <dbReference type="SAM" id="MobiDB-lite"/>
    </source>
</evidence>
<dbReference type="EMBL" id="KN840549">
    <property type="protein sequence ID" value="KIP05219.1"/>
    <property type="molecule type" value="Genomic_DNA"/>
</dbReference>
<dbReference type="Proteomes" id="UP000053257">
    <property type="component" value="Unassembled WGS sequence"/>
</dbReference>
<feature type="region of interest" description="Disordered" evidence="1">
    <location>
        <begin position="1"/>
        <end position="24"/>
    </location>
</feature>
<keyword evidence="3" id="KW-1185">Reference proteome</keyword>
<dbReference type="OrthoDB" id="3171382at2759"/>
<evidence type="ECO:0000313" key="3">
    <source>
        <dbReference type="Proteomes" id="UP000053257"/>
    </source>
</evidence>
<sequence>MSSEQPAGPSNLPPSPPTTHAASTATNKRGTDFYYWNRLPGIHIVVPPEGQHSYKTDERCFSYCSQSVRGRVNGQEPWCRSVCIRKVFPHEVRKILRVVESGSQGTIEKTVEVDVQIPLPPEGQRLPSWLTGRPKAADDDAGGDGFDDLDDDDLSGSGKGWKGIVNDVEREVRPADGAGQKQQGAEVWKQGWYVWMTKNKWAAQEKMDSMMSDLERQAEWGKVKRDVNDEWERARAAALANEASLEEGREDGLAQVGVAHQHPVPTQDPDTKAPSATSVAFVSEDSLPTLPTPPFPDVASSTLLLPVPPPLPPIQTYMANLLAPTGKVLKLTRESLVSGDQTRFASIIWDKARTDQPFVLAKTVVSKIWAVWTGSGEDEEPRRKER</sequence>
<accession>A0A0C3NJU5</accession>
<evidence type="ECO:0000313" key="2">
    <source>
        <dbReference type="EMBL" id="KIP05219.1"/>
    </source>
</evidence>
<dbReference type="HOGENOM" id="CLU_074642_0_0_1"/>
<feature type="compositionally biased region" description="Low complexity" evidence="1">
    <location>
        <begin position="1"/>
        <end position="10"/>
    </location>
</feature>
<reference evidence="2 3" key="1">
    <citation type="journal article" date="2014" name="PLoS Genet.">
        <title>Analysis of the Phlebiopsis gigantea genome, transcriptome and secretome provides insight into its pioneer colonization strategies of wood.</title>
        <authorList>
            <person name="Hori C."/>
            <person name="Ishida T."/>
            <person name="Igarashi K."/>
            <person name="Samejima M."/>
            <person name="Suzuki H."/>
            <person name="Master E."/>
            <person name="Ferreira P."/>
            <person name="Ruiz-Duenas F.J."/>
            <person name="Held B."/>
            <person name="Canessa P."/>
            <person name="Larrondo L.F."/>
            <person name="Schmoll M."/>
            <person name="Druzhinina I.S."/>
            <person name="Kubicek C.P."/>
            <person name="Gaskell J.A."/>
            <person name="Kersten P."/>
            <person name="St John F."/>
            <person name="Glasner J."/>
            <person name="Sabat G."/>
            <person name="Splinter BonDurant S."/>
            <person name="Syed K."/>
            <person name="Yadav J."/>
            <person name="Mgbeahuruike A.C."/>
            <person name="Kovalchuk A."/>
            <person name="Asiegbu F.O."/>
            <person name="Lackner G."/>
            <person name="Hoffmeister D."/>
            <person name="Rencoret J."/>
            <person name="Gutierrez A."/>
            <person name="Sun H."/>
            <person name="Lindquist E."/>
            <person name="Barry K."/>
            <person name="Riley R."/>
            <person name="Grigoriev I.V."/>
            <person name="Henrissat B."/>
            <person name="Kues U."/>
            <person name="Berka R.M."/>
            <person name="Martinez A.T."/>
            <person name="Covert S.F."/>
            <person name="Blanchette R.A."/>
            <person name="Cullen D."/>
        </authorList>
    </citation>
    <scope>NUCLEOTIDE SEQUENCE [LARGE SCALE GENOMIC DNA]</scope>
    <source>
        <strain evidence="2 3">11061_1 CR5-6</strain>
    </source>
</reference>
<feature type="compositionally biased region" description="Acidic residues" evidence="1">
    <location>
        <begin position="139"/>
        <end position="154"/>
    </location>
</feature>
<proteinExistence type="predicted"/>
<gene>
    <name evidence="2" type="ORF">PHLGIDRAFT_36536</name>
</gene>
<dbReference type="STRING" id="745531.A0A0C3NJU5"/>
<name>A0A0C3NJU5_PHLG1</name>
<organism evidence="2 3">
    <name type="scientific">Phlebiopsis gigantea (strain 11061_1 CR5-6)</name>
    <name type="common">White-rot fungus</name>
    <name type="synonym">Peniophora gigantea</name>
    <dbReference type="NCBI Taxonomy" id="745531"/>
    <lineage>
        <taxon>Eukaryota</taxon>
        <taxon>Fungi</taxon>
        <taxon>Dikarya</taxon>
        <taxon>Basidiomycota</taxon>
        <taxon>Agaricomycotina</taxon>
        <taxon>Agaricomycetes</taxon>
        <taxon>Polyporales</taxon>
        <taxon>Phanerochaetaceae</taxon>
        <taxon>Phlebiopsis</taxon>
    </lineage>
</organism>
<feature type="region of interest" description="Disordered" evidence="1">
    <location>
        <begin position="122"/>
        <end position="161"/>
    </location>
</feature>
<protein>
    <submittedName>
        <fullName evidence="2">Uncharacterized protein</fullName>
    </submittedName>
</protein>